<evidence type="ECO:0000256" key="2">
    <source>
        <dbReference type="SAM" id="MobiDB-lite"/>
    </source>
</evidence>
<name>A0A507DNF2_9FUNG</name>
<evidence type="ECO:0000313" key="4">
    <source>
        <dbReference type="Proteomes" id="UP000317494"/>
    </source>
</evidence>
<dbReference type="InterPro" id="IPR036249">
    <property type="entry name" value="Thioredoxin-like_sf"/>
</dbReference>
<dbReference type="GO" id="GO:0046540">
    <property type="term" value="C:U4/U6 x U5 tri-snRNP complex"/>
    <property type="evidence" value="ECO:0007669"/>
    <property type="project" value="InterPro"/>
</dbReference>
<dbReference type="AlphaFoldDB" id="A0A507DNF2"/>
<dbReference type="InterPro" id="IPR016024">
    <property type="entry name" value="ARM-type_fold"/>
</dbReference>
<dbReference type="PANTHER" id="PTHR15605">
    <property type="entry name" value="KINESIN-ASSOCIATED PROTEINS"/>
    <property type="match status" value="1"/>
</dbReference>
<dbReference type="EMBL" id="QEAN01000023">
    <property type="protein sequence ID" value="TPX53046.1"/>
    <property type="molecule type" value="Genomic_DNA"/>
</dbReference>
<dbReference type="GO" id="GO:0019894">
    <property type="term" value="F:kinesin binding"/>
    <property type="evidence" value="ECO:0007669"/>
    <property type="project" value="InterPro"/>
</dbReference>
<dbReference type="InterPro" id="IPR004123">
    <property type="entry name" value="Dim1"/>
</dbReference>
<dbReference type="Gene3D" id="3.40.30.10">
    <property type="entry name" value="Glutaredoxin"/>
    <property type="match status" value="1"/>
</dbReference>
<organism evidence="3 4">
    <name type="scientific">Synchytrium endobioticum</name>
    <dbReference type="NCBI Taxonomy" id="286115"/>
    <lineage>
        <taxon>Eukaryota</taxon>
        <taxon>Fungi</taxon>
        <taxon>Fungi incertae sedis</taxon>
        <taxon>Chytridiomycota</taxon>
        <taxon>Chytridiomycota incertae sedis</taxon>
        <taxon>Chytridiomycetes</taxon>
        <taxon>Synchytriales</taxon>
        <taxon>Synchytriaceae</taxon>
        <taxon>Synchytrium</taxon>
    </lineage>
</organism>
<dbReference type="SUPFAM" id="SSF48371">
    <property type="entry name" value="ARM repeat"/>
    <property type="match status" value="1"/>
</dbReference>
<dbReference type="PANTHER" id="PTHR15605:SF2">
    <property type="entry name" value="KINESIN-ASSOCIATED PROTEIN 3"/>
    <property type="match status" value="1"/>
</dbReference>
<dbReference type="Pfam" id="PF05804">
    <property type="entry name" value="KAP"/>
    <property type="match status" value="1"/>
</dbReference>
<dbReference type="GO" id="GO:0016939">
    <property type="term" value="C:kinesin II complex"/>
    <property type="evidence" value="ECO:0007669"/>
    <property type="project" value="TreeGrafter"/>
</dbReference>
<dbReference type="GO" id="GO:0005930">
    <property type="term" value="C:axoneme"/>
    <property type="evidence" value="ECO:0007669"/>
    <property type="project" value="TreeGrafter"/>
</dbReference>
<comment type="similarity">
    <text evidence="1">Belongs to the DIM1 family.</text>
</comment>
<dbReference type="Gene3D" id="1.25.10.10">
    <property type="entry name" value="Leucine-rich Repeat Variant"/>
    <property type="match status" value="2"/>
</dbReference>
<dbReference type="STRING" id="286115.A0A507DNF2"/>
<dbReference type="GO" id="GO:0044782">
    <property type="term" value="P:cilium organization"/>
    <property type="evidence" value="ECO:0007669"/>
    <property type="project" value="TreeGrafter"/>
</dbReference>
<evidence type="ECO:0000256" key="1">
    <source>
        <dbReference type="ARBA" id="ARBA00008241"/>
    </source>
</evidence>
<dbReference type="Pfam" id="PF02966">
    <property type="entry name" value="DIM1"/>
    <property type="match status" value="1"/>
</dbReference>
<dbReference type="InterPro" id="IPR011989">
    <property type="entry name" value="ARM-like"/>
</dbReference>
<protein>
    <recommendedName>
        <fullName evidence="5">Thioredoxin domain-containing protein</fullName>
    </recommendedName>
</protein>
<dbReference type="GO" id="GO:0035869">
    <property type="term" value="C:ciliary transition zone"/>
    <property type="evidence" value="ECO:0007669"/>
    <property type="project" value="TreeGrafter"/>
</dbReference>
<dbReference type="InterPro" id="IPR008658">
    <property type="entry name" value="KAP3"/>
</dbReference>
<keyword evidence="4" id="KW-1185">Reference proteome</keyword>
<evidence type="ECO:0008006" key="5">
    <source>
        <dbReference type="Google" id="ProtNLM"/>
    </source>
</evidence>
<dbReference type="VEuPathDB" id="FungiDB:SeMB42_g01012"/>
<dbReference type="GO" id="GO:0000398">
    <property type="term" value="P:mRNA splicing, via spliceosome"/>
    <property type="evidence" value="ECO:0007669"/>
    <property type="project" value="InterPro"/>
</dbReference>
<feature type="compositionally biased region" description="Low complexity" evidence="2">
    <location>
        <begin position="153"/>
        <end position="165"/>
    </location>
</feature>
<dbReference type="Proteomes" id="UP000317494">
    <property type="component" value="Unassembled WGS sequence"/>
</dbReference>
<dbReference type="GO" id="GO:0007018">
    <property type="term" value="P:microtubule-based movement"/>
    <property type="evidence" value="ECO:0007669"/>
    <property type="project" value="TreeGrafter"/>
</dbReference>
<feature type="region of interest" description="Disordered" evidence="2">
    <location>
        <begin position="141"/>
        <end position="165"/>
    </location>
</feature>
<sequence length="887" mass="100265">MDSYCRGKLSETQSGRIRSSIAMISSDLYNLKSYSIISNMAEENDRNVLKKKVTAGSVYLHPTQDAIIVTYFIQLTVRGDDGQPQTLDKKERQKLIPITSFDTSIPSLASDILTSCKLISANKKDQLEALVRELYHRPHASGRRGTLRLNDQTSPTSATPLTSSTLQSSLQEASLDNVDSYIELLYETMQDKIHAARLILQLARNPQNLESLVSNESLVSALARVLREEARKSIDLTTNIVSIFFAISDFVNFHHLLTQHKVGDACLKIVDQEISRCVLWNEELAARRSRVSKNAKLELEQEQKKHESLIKKQDPLLFAAVHLLLNLAEDPIIESKMVRRGIIHQLTFLVDLNVSTTSTAPELPMLAINFLKKLSVYRENKDALVHSATDLVPKLEKLLTYAHQGLSNLSLQLLLNISHDVNFRRILANTNIITSLIKLSVNKYHAQSAIALMYQISIDEPARNLYAVHEVIKLTLKQLLEHRGEKIPLELAALACNMATHPSCAQVLVSDGGLRFLMKRAMKTRDSLLMKLIRNLAVCGGPHCQTVFLDFVDDLCQTLFNSSSIIPSEFFVELLGTLSALNIPSFDYAKLCETYNLLDVLMSRLQAGSRSRSSINEDEDDILLECVCLIGSMAHDDDFVAVADQRGILSVLIDLMIAKEEDDEMVLQILYALYHFLLHAGPRNTLLQKTQLVSYLIDLLYDRNPSIRKMCDVCLDVIGESGSEWSARIRRQRFRHHNSTWLRFVTESSSRFRPMTGSQSSDILNASRLVYSAGRVSSASVQQPKYQDTSLEASDDEDDYDYGRQKRAVVPSMSYFLPHLHSGWHVDQAILNEDTRVVIIRFGHDWDPTCMKMDEILYKCAEKVKNYAVIYLVDISEVPDFNKMNRK</sequence>
<reference evidence="3 4" key="1">
    <citation type="journal article" date="2019" name="Sci. Rep.">
        <title>Comparative genomics of chytrid fungi reveal insights into the obligate biotrophic and pathogenic lifestyle of Synchytrium endobioticum.</title>
        <authorList>
            <person name="van de Vossenberg B.T.L.H."/>
            <person name="Warris S."/>
            <person name="Nguyen H.D.T."/>
            <person name="van Gent-Pelzer M.P.E."/>
            <person name="Joly D.L."/>
            <person name="van de Geest H.C."/>
            <person name="Bonants P.J.M."/>
            <person name="Smith D.S."/>
            <person name="Levesque C.A."/>
            <person name="van der Lee T.A.J."/>
        </authorList>
    </citation>
    <scope>NUCLEOTIDE SEQUENCE [LARGE SCALE GENOMIC DNA]</scope>
    <source>
        <strain evidence="3 4">MB42</strain>
    </source>
</reference>
<comment type="caution">
    <text evidence="3">The sequence shown here is derived from an EMBL/GenBank/DDBJ whole genome shotgun (WGS) entry which is preliminary data.</text>
</comment>
<proteinExistence type="inferred from homology"/>
<evidence type="ECO:0000313" key="3">
    <source>
        <dbReference type="EMBL" id="TPX53046.1"/>
    </source>
</evidence>
<dbReference type="SMART" id="SM01410">
    <property type="entry name" value="DIM1"/>
    <property type="match status" value="1"/>
</dbReference>
<gene>
    <name evidence="3" type="ORF">SeMB42_g01012</name>
</gene>
<accession>A0A507DNF2</accession>
<dbReference type="SMART" id="SM01297">
    <property type="entry name" value="KAP"/>
    <property type="match status" value="1"/>
</dbReference>
<dbReference type="SUPFAM" id="SSF52833">
    <property type="entry name" value="Thioredoxin-like"/>
    <property type="match status" value="1"/>
</dbReference>